<dbReference type="RefSeq" id="XP_023623312.1">
    <property type="nucleotide sequence ID" value="XM_023767544.1"/>
</dbReference>
<protein>
    <submittedName>
        <fullName evidence="2">Uncharacterized protein</fullName>
    </submittedName>
</protein>
<evidence type="ECO:0000256" key="1">
    <source>
        <dbReference type="SAM" id="MobiDB-lite"/>
    </source>
</evidence>
<dbReference type="EMBL" id="FJUY01000002">
    <property type="protein sequence ID" value="CZT16419.1"/>
    <property type="molecule type" value="Genomic_DNA"/>
</dbReference>
<name>A0A2D3V4K4_9PEZI</name>
<evidence type="ECO:0000313" key="2">
    <source>
        <dbReference type="EMBL" id="CZT16419.1"/>
    </source>
</evidence>
<dbReference type="Proteomes" id="UP000225277">
    <property type="component" value="Unassembled WGS sequence"/>
</dbReference>
<organism evidence="2 3">
    <name type="scientific">Ramularia collo-cygni</name>
    <dbReference type="NCBI Taxonomy" id="112498"/>
    <lineage>
        <taxon>Eukaryota</taxon>
        <taxon>Fungi</taxon>
        <taxon>Dikarya</taxon>
        <taxon>Ascomycota</taxon>
        <taxon>Pezizomycotina</taxon>
        <taxon>Dothideomycetes</taxon>
        <taxon>Dothideomycetidae</taxon>
        <taxon>Mycosphaerellales</taxon>
        <taxon>Mycosphaerellaceae</taxon>
        <taxon>Ramularia</taxon>
    </lineage>
</organism>
<accession>A0A2D3V4K4</accession>
<evidence type="ECO:0000313" key="3">
    <source>
        <dbReference type="Proteomes" id="UP000225277"/>
    </source>
</evidence>
<sequence>MSESLPKALRDLAKPALWIPASVGNAVEEVGYVARANDLTEKEFMMLEKTMRLPARLVQSYPTFSNPLVPFPVEEQACAGAVHLERDLRAIGERIAKLRIQYTTEKHHMPPLPVVHTYWKTCRSIRDCSTCMYHRIEDRQGTIDQLLQAMGDAATGVFRHMPDCKERDAVGDFGRINTSGTDPLPRLASQRSEFQKVTWLVEVLEDWVKNLEKKLRRTWKRNDDLEAERVEAEETGRREGIAADNEAHTRRNDMARAKRGAEAKIAYTSQSSEDSHGEDEPLAFKRR</sequence>
<feature type="region of interest" description="Disordered" evidence="1">
    <location>
        <begin position="229"/>
        <end position="287"/>
    </location>
</feature>
<reference evidence="2 3" key="1">
    <citation type="submission" date="2016-03" db="EMBL/GenBank/DDBJ databases">
        <authorList>
            <person name="Ploux O."/>
        </authorList>
    </citation>
    <scope>NUCLEOTIDE SEQUENCE [LARGE SCALE GENOMIC DNA]</scope>
    <source>
        <strain evidence="2 3">URUG2</strain>
    </source>
</reference>
<feature type="compositionally biased region" description="Basic and acidic residues" evidence="1">
    <location>
        <begin position="273"/>
        <end position="287"/>
    </location>
</feature>
<keyword evidence="3" id="KW-1185">Reference proteome</keyword>
<dbReference type="AlphaFoldDB" id="A0A2D3V4K4"/>
<proteinExistence type="predicted"/>
<feature type="compositionally biased region" description="Basic and acidic residues" evidence="1">
    <location>
        <begin position="229"/>
        <end position="262"/>
    </location>
</feature>
<gene>
    <name evidence="2" type="ORF">RCC_02262</name>
</gene>
<dbReference type="GeneID" id="35597482"/>